<evidence type="ECO:0000313" key="3">
    <source>
        <dbReference type="Proteomes" id="UP000749646"/>
    </source>
</evidence>
<organism evidence="2 3">
    <name type="scientific">Modicella reniformis</name>
    <dbReference type="NCBI Taxonomy" id="1440133"/>
    <lineage>
        <taxon>Eukaryota</taxon>
        <taxon>Fungi</taxon>
        <taxon>Fungi incertae sedis</taxon>
        <taxon>Mucoromycota</taxon>
        <taxon>Mortierellomycotina</taxon>
        <taxon>Mortierellomycetes</taxon>
        <taxon>Mortierellales</taxon>
        <taxon>Mortierellaceae</taxon>
        <taxon>Modicella</taxon>
    </lineage>
</organism>
<comment type="caution">
    <text evidence="2">The sequence shown here is derived from an EMBL/GenBank/DDBJ whole genome shotgun (WGS) entry which is preliminary data.</text>
</comment>
<keyword evidence="1" id="KW-0175">Coiled coil</keyword>
<evidence type="ECO:0000256" key="1">
    <source>
        <dbReference type="SAM" id="Coils"/>
    </source>
</evidence>
<dbReference type="AlphaFoldDB" id="A0A9P6MJT3"/>
<protein>
    <submittedName>
        <fullName evidence="2">Uncharacterized protein</fullName>
    </submittedName>
</protein>
<sequence length="389" mass="43941">MATQIFRTESSSKTTTIPTRLDNKSGKRIVLWKDIQQYFKHADGVLNNGEAVVFLTNENFEYLDPLRIAHHPGVVLVIRGPEHEVTESIKTGPASQTGTTTVKDAMNELFERLQVEMNKNKALEEQMLRTQQSIETKQDETQQRLVEMRQQIEQIENKQQGSTEMQKQALDRLAVIQNRIHALITQTNELHEHPLPRLFIVLPKAIRGRDKTRKAQADQFQVYFLCECGAYTISENGTNSPTIHLSNHEGYDLEKPTEFFEKYGTYVLALMYMIKHGVKVGDVVVPSLADLATVGGLDAGQKQPDHLKNIGSLVDDSITFLQSQKYDNIPEGGESMELAITRALEGGVDLQHLGSFLKAKSEHALGNLHRVITNEGHVKYMCDEHCRHT</sequence>
<name>A0A9P6MJT3_9FUNG</name>
<dbReference type="PANTHER" id="PTHR47679:SF2">
    <property type="entry name" value="C-TERMINAL OF ROC (COR) DOMAIN-CONTAINING PROTEIN"/>
    <property type="match status" value="1"/>
</dbReference>
<dbReference type="Proteomes" id="UP000749646">
    <property type="component" value="Unassembled WGS sequence"/>
</dbReference>
<keyword evidence="3" id="KW-1185">Reference proteome</keyword>
<feature type="coiled-coil region" evidence="1">
    <location>
        <begin position="106"/>
        <end position="165"/>
    </location>
</feature>
<reference evidence="2" key="1">
    <citation type="journal article" date="2020" name="Fungal Divers.">
        <title>Resolving the Mortierellaceae phylogeny through synthesis of multi-gene phylogenetics and phylogenomics.</title>
        <authorList>
            <person name="Vandepol N."/>
            <person name="Liber J."/>
            <person name="Desiro A."/>
            <person name="Na H."/>
            <person name="Kennedy M."/>
            <person name="Barry K."/>
            <person name="Grigoriev I.V."/>
            <person name="Miller A.N."/>
            <person name="O'Donnell K."/>
            <person name="Stajich J.E."/>
            <person name="Bonito G."/>
        </authorList>
    </citation>
    <scope>NUCLEOTIDE SEQUENCE</scope>
    <source>
        <strain evidence="2">MES-2147</strain>
    </source>
</reference>
<evidence type="ECO:0000313" key="2">
    <source>
        <dbReference type="EMBL" id="KAG0005466.1"/>
    </source>
</evidence>
<dbReference type="OrthoDB" id="546350at2759"/>
<gene>
    <name evidence="2" type="ORF">BGZ65_011088</name>
</gene>
<proteinExistence type="predicted"/>
<dbReference type="PANTHER" id="PTHR47679">
    <property type="entry name" value="PROTEIN TORNADO 1"/>
    <property type="match status" value="1"/>
</dbReference>
<accession>A0A9P6MJT3</accession>
<dbReference type="EMBL" id="JAAAHW010000186">
    <property type="protein sequence ID" value="KAG0005466.1"/>
    <property type="molecule type" value="Genomic_DNA"/>
</dbReference>